<dbReference type="Gene3D" id="3.90.580.10">
    <property type="entry name" value="Zinc finger, CHC2-type domain"/>
    <property type="match status" value="1"/>
</dbReference>
<evidence type="ECO:0000313" key="16">
    <source>
        <dbReference type="Proteomes" id="UP000631034"/>
    </source>
</evidence>
<dbReference type="Pfam" id="PF01807">
    <property type="entry name" value="Zn_ribbon_DnaG"/>
    <property type="match status" value="1"/>
</dbReference>
<sequence>MSIPDSFRDELRARLPLSKVVGRRVALVRKGRDYMGLCPFHNEKSPSFKVDDDKGYYHCFGCGAHGDIFSFEMQIGGVSFPEAVERLAHEAGMEVPKATPRERESARKRASAREVLETACVFFERSLRMPEGRAALEYLHNRGLDDDTIRQFRLGYAPPGGALKAFLTGQGVEEPFLVDLGLAGRPREGERGRTYDIFRDRVIFPITDNAGRPVAFGGRALGDSGPKYLNSPETEWFQKGRMLYNLATAREAARTSGTLIVAEGYMDVIAFARAGFPWAVAPLGTALTTGQMELLWRSGPEPVLCFDGDTAGQRAAGKALDNALPLLAPDQYLRFALLPPGMDPDDLSRLPDGAERLGRLLEGALSSSAMAWETLARGRQLARAEDRASLENDIDVLCARIENTIVRGHFRSDLRSRFFEATRQERQRSAPPRPGPGRAPGRPAPPVPSLPLPPLRSASTVRESLLIGLLLRAPSLVDHVGERLGSLTFRNPGLDKLRRAVLIHLSSQTLLDTRALRDHLSHVGLDGQVTAVMAATAPELARFSDACGPTGPRADASGETPGDGTEAGGSDVYHCQALRAFWDDIYEMHGRDALFEDVRIEMERVKKDWSPETLDRLMTVKASDPAVSPKDPGGSPGNRTSGSSTP</sequence>
<keyword evidence="4 12" id="KW-0548">Nucleotidyltransferase</keyword>
<evidence type="ECO:0000256" key="9">
    <source>
        <dbReference type="ARBA" id="ARBA00022842"/>
    </source>
</evidence>
<dbReference type="SUPFAM" id="SSF56731">
    <property type="entry name" value="DNA primase core"/>
    <property type="match status" value="1"/>
</dbReference>
<keyword evidence="7 12" id="KW-0863">Zinc-finger</keyword>
<protein>
    <recommendedName>
        <fullName evidence="12">DNA primase</fullName>
        <ecNumber evidence="12">2.7.7.101</ecNumber>
    </recommendedName>
</protein>
<feature type="compositionally biased region" description="Polar residues" evidence="13">
    <location>
        <begin position="637"/>
        <end position="646"/>
    </location>
</feature>
<keyword evidence="10 12" id="KW-0238">DNA-binding</keyword>
<dbReference type="InterPro" id="IPR006295">
    <property type="entry name" value="DNA_primase_DnaG"/>
</dbReference>
<dbReference type="GO" id="GO:1990077">
    <property type="term" value="C:primosome complex"/>
    <property type="evidence" value="ECO:0007669"/>
    <property type="project" value="UniProtKB-KW"/>
</dbReference>
<evidence type="ECO:0000256" key="6">
    <source>
        <dbReference type="ARBA" id="ARBA00022723"/>
    </source>
</evidence>
<keyword evidence="9" id="KW-0460">Magnesium</keyword>
<evidence type="ECO:0000256" key="3">
    <source>
        <dbReference type="ARBA" id="ARBA00022679"/>
    </source>
</evidence>
<comment type="cofactor">
    <cofactor evidence="12">
        <name>Zn(2+)</name>
        <dbReference type="ChEBI" id="CHEBI:29105"/>
    </cofactor>
    <text evidence="12">Binds 1 zinc ion per monomer.</text>
</comment>
<dbReference type="GO" id="GO:0005737">
    <property type="term" value="C:cytoplasm"/>
    <property type="evidence" value="ECO:0007669"/>
    <property type="project" value="TreeGrafter"/>
</dbReference>
<keyword evidence="11 12" id="KW-0804">Transcription</keyword>
<dbReference type="InterPro" id="IPR013264">
    <property type="entry name" value="DNAG_N"/>
</dbReference>
<dbReference type="InterPro" id="IPR037068">
    <property type="entry name" value="DNA_primase_core_N_sf"/>
</dbReference>
<feature type="compositionally biased region" description="Pro residues" evidence="13">
    <location>
        <begin position="431"/>
        <end position="454"/>
    </location>
</feature>
<evidence type="ECO:0000256" key="10">
    <source>
        <dbReference type="ARBA" id="ARBA00023125"/>
    </source>
</evidence>
<keyword evidence="8 12" id="KW-0862">Zinc</keyword>
<evidence type="ECO:0000256" key="8">
    <source>
        <dbReference type="ARBA" id="ARBA00022833"/>
    </source>
</evidence>
<keyword evidence="3 12" id="KW-0808">Transferase</keyword>
<evidence type="ECO:0000256" key="13">
    <source>
        <dbReference type="SAM" id="MobiDB-lite"/>
    </source>
</evidence>
<dbReference type="HAMAP" id="MF_00974">
    <property type="entry name" value="DNA_primase_DnaG"/>
    <property type="match status" value="1"/>
</dbReference>
<dbReference type="Gene3D" id="3.90.980.10">
    <property type="entry name" value="DNA primase, catalytic core, N-terminal domain"/>
    <property type="match status" value="1"/>
</dbReference>
<comment type="subunit">
    <text evidence="12">Monomer. Interacts with DnaB.</text>
</comment>
<dbReference type="InterPro" id="IPR002694">
    <property type="entry name" value="Znf_CHC2"/>
</dbReference>
<comment type="similarity">
    <text evidence="12">Belongs to the DnaG primase family.</text>
</comment>
<dbReference type="GO" id="GO:0000428">
    <property type="term" value="C:DNA-directed RNA polymerase complex"/>
    <property type="evidence" value="ECO:0007669"/>
    <property type="project" value="UniProtKB-KW"/>
</dbReference>
<accession>A0A8J6YU00</accession>
<dbReference type="CDD" id="cd03364">
    <property type="entry name" value="TOPRIM_DnaG_primases"/>
    <property type="match status" value="1"/>
</dbReference>
<dbReference type="GO" id="GO:0006269">
    <property type="term" value="P:DNA replication, synthesis of primer"/>
    <property type="evidence" value="ECO:0007669"/>
    <property type="project" value="UniProtKB-UniRule"/>
</dbReference>
<name>A0A8J6YU00_9PROT</name>
<feature type="domain" description="Toprim" evidence="14">
    <location>
        <begin position="257"/>
        <end position="339"/>
    </location>
</feature>
<feature type="region of interest" description="Disordered" evidence="13">
    <location>
        <begin position="545"/>
        <end position="569"/>
    </location>
</feature>
<evidence type="ECO:0000256" key="5">
    <source>
        <dbReference type="ARBA" id="ARBA00022705"/>
    </source>
</evidence>
<keyword evidence="2 12" id="KW-0639">Primosome</keyword>
<dbReference type="InterPro" id="IPR030846">
    <property type="entry name" value="DnaG_bac"/>
</dbReference>
<dbReference type="NCBIfam" id="TIGR01391">
    <property type="entry name" value="dnaG"/>
    <property type="match status" value="1"/>
</dbReference>
<dbReference type="InterPro" id="IPR034151">
    <property type="entry name" value="TOPRIM_DnaG_bac"/>
</dbReference>
<dbReference type="RefSeq" id="WP_192533252.1">
    <property type="nucleotide sequence ID" value="NZ_JACZHT010000001.1"/>
</dbReference>
<keyword evidence="6 12" id="KW-0479">Metal-binding</keyword>
<evidence type="ECO:0000256" key="11">
    <source>
        <dbReference type="ARBA" id="ARBA00023163"/>
    </source>
</evidence>
<organism evidence="15 16">
    <name type="scientific">Phaeovibrio sulfidiphilus</name>
    <dbReference type="NCBI Taxonomy" id="1220600"/>
    <lineage>
        <taxon>Bacteria</taxon>
        <taxon>Pseudomonadati</taxon>
        <taxon>Pseudomonadota</taxon>
        <taxon>Alphaproteobacteria</taxon>
        <taxon>Rhodospirillales</taxon>
        <taxon>Rhodospirillaceae</taxon>
        <taxon>Phaeovibrio</taxon>
    </lineage>
</organism>
<dbReference type="Proteomes" id="UP000631034">
    <property type="component" value="Unassembled WGS sequence"/>
</dbReference>
<feature type="zinc finger region" description="CHC2-type" evidence="12">
    <location>
        <begin position="38"/>
        <end position="62"/>
    </location>
</feature>
<dbReference type="Pfam" id="PF08275">
    <property type="entry name" value="DNAG_N"/>
    <property type="match status" value="1"/>
</dbReference>
<feature type="region of interest" description="Disordered" evidence="13">
    <location>
        <begin position="421"/>
        <end position="455"/>
    </location>
</feature>
<dbReference type="SMART" id="SM00493">
    <property type="entry name" value="TOPRIM"/>
    <property type="match status" value="1"/>
</dbReference>
<dbReference type="Gene3D" id="3.40.1360.10">
    <property type="match status" value="1"/>
</dbReference>
<dbReference type="GO" id="GO:0003677">
    <property type="term" value="F:DNA binding"/>
    <property type="evidence" value="ECO:0007669"/>
    <property type="project" value="UniProtKB-KW"/>
</dbReference>
<keyword evidence="1 12" id="KW-0240">DNA-directed RNA polymerase</keyword>
<dbReference type="SMART" id="SM00400">
    <property type="entry name" value="ZnF_CHCC"/>
    <property type="match status" value="1"/>
</dbReference>
<comment type="domain">
    <text evidence="12">Contains an N-terminal zinc-binding domain, a central core domain that contains the primase activity, and a C-terminal DnaB-binding domain.</text>
</comment>
<proteinExistence type="inferred from homology"/>
<dbReference type="InterPro" id="IPR036977">
    <property type="entry name" value="DNA_primase_Znf_CHC2"/>
</dbReference>
<evidence type="ECO:0000256" key="1">
    <source>
        <dbReference type="ARBA" id="ARBA00022478"/>
    </source>
</evidence>
<dbReference type="SUPFAM" id="SSF57783">
    <property type="entry name" value="Zinc beta-ribbon"/>
    <property type="match status" value="1"/>
</dbReference>
<dbReference type="EMBL" id="JACZHT010000001">
    <property type="protein sequence ID" value="MBE1236389.1"/>
    <property type="molecule type" value="Genomic_DNA"/>
</dbReference>
<reference evidence="15" key="1">
    <citation type="submission" date="2020-10" db="EMBL/GenBank/DDBJ databases">
        <title>Genome sequence of the unusual species of purple photosynthetic bacteria, Phaeovibrio sulfidiphilus DSM 23193, type strain.</title>
        <authorList>
            <person name="Kyndt J.A."/>
            <person name="Meyer T.E."/>
        </authorList>
    </citation>
    <scope>NUCLEOTIDE SEQUENCE</scope>
    <source>
        <strain evidence="15">DSM 23193</strain>
    </source>
</reference>
<dbReference type="PANTHER" id="PTHR30313">
    <property type="entry name" value="DNA PRIMASE"/>
    <property type="match status" value="1"/>
</dbReference>
<keyword evidence="16" id="KW-1185">Reference proteome</keyword>
<evidence type="ECO:0000313" key="15">
    <source>
        <dbReference type="EMBL" id="MBE1236389.1"/>
    </source>
</evidence>
<evidence type="ECO:0000256" key="2">
    <source>
        <dbReference type="ARBA" id="ARBA00022515"/>
    </source>
</evidence>
<dbReference type="Pfam" id="PF13662">
    <property type="entry name" value="Toprim_4"/>
    <property type="match status" value="1"/>
</dbReference>
<evidence type="ECO:0000256" key="12">
    <source>
        <dbReference type="HAMAP-Rule" id="MF_00974"/>
    </source>
</evidence>
<dbReference type="AlphaFoldDB" id="A0A8J6YU00"/>
<feature type="region of interest" description="Disordered" evidence="13">
    <location>
        <begin position="617"/>
        <end position="646"/>
    </location>
</feature>
<dbReference type="InterPro" id="IPR050219">
    <property type="entry name" value="DnaG_primase"/>
</dbReference>
<comment type="caution">
    <text evidence="15">The sequence shown here is derived from an EMBL/GenBank/DDBJ whole genome shotgun (WGS) entry which is preliminary data.</text>
</comment>
<comment type="function">
    <text evidence="12">RNA polymerase that catalyzes the synthesis of short RNA molecules used as primers for DNA polymerase during DNA replication.</text>
</comment>
<dbReference type="GO" id="GO:0003899">
    <property type="term" value="F:DNA-directed RNA polymerase activity"/>
    <property type="evidence" value="ECO:0007669"/>
    <property type="project" value="UniProtKB-UniRule"/>
</dbReference>
<evidence type="ECO:0000256" key="7">
    <source>
        <dbReference type="ARBA" id="ARBA00022771"/>
    </source>
</evidence>
<dbReference type="PROSITE" id="PS50880">
    <property type="entry name" value="TOPRIM"/>
    <property type="match status" value="1"/>
</dbReference>
<comment type="catalytic activity">
    <reaction evidence="12">
        <text>ssDNA + n NTP = ssDNA/pppN(pN)n-1 hybrid + (n-1) diphosphate.</text>
        <dbReference type="EC" id="2.7.7.101"/>
    </reaction>
</comment>
<keyword evidence="5 12" id="KW-0235">DNA replication</keyword>
<evidence type="ECO:0000259" key="14">
    <source>
        <dbReference type="PROSITE" id="PS50880"/>
    </source>
</evidence>
<evidence type="ECO:0000256" key="4">
    <source>
        <dbReference type="ARBA" id="ARBA00022695"/>
    </source>
</evidence>
<dbReference type="EC" id="2.7.7.101" evidence="12"/>
<dbReference type="GO" id="GO:0008270">
    <property type="term" value="F:zinc ion binding"/>
    <property type="evidence" value="ECO:0007669"/>
    <property type="project" value="UniProtKB-UniRule"/>
</dbReference>
<gene>
    <name evidence="12" type="primary">dnaG</name>
    <name evidence="15" type="ORF">IHV25_01805</name>
</gene>
<dbReference type="FunFam" id="3.90.580.10:FF:000001">
    <property type="entry name" value="DNA primase"/>
    <property type="match status" value="1"/>
</dbReference>
<dbReference type="PANTHER" id="PTHR30313:SF2">
    <property type="entry name" value="DNA PRIMASE"/>
    <property type="match status" value="1"/>
</dbReference>
<dbReference type="InterPro" id="IPR006171">
    <property type="entry name" value="TOPRIM_dom"/>
</dbReference>